<protein>
    <recommendedName>
        <fullName evidence="4">Lipoprotein</fullName>
    </recommendedName>
</protein>
<dbReference type="EMBL" id="VHIF01000001">
    <property type="protein sequence ID" value="TQO37032.1"/>
    <property type="molecule type" value="Genomic_DNA"/>
</dbReference>
<dbReference type="RefSeq" id="WP_142189071.1">
    <property type="nucleotide sequence ID" value="NZ_VHIF01000001.1"/>
</dbReference>
<evidence type="ECO:0008006" key="4">
    <source>
        <dbReference type="Google" id="ProtNLM"/>
    </source>
</evidence>
<proteinExistence type="predicted"/>
<evidence type="ECO:0000313" key="3">
    <source>
        <dbReference type="Proteomes" id="UP000315363"/>
    </source>
</evidence>
<keyword evidence="3" id="KW-1185">Reference proteome</keyword>
<feature type="region of interest" description="Disordered" evidence="1">
    <location>
        <begin position="1"/>
        <end position="22"/>
    </location>
</feature>
<dbReference type="Proteomes" id="UP000315363">
    <property type="component" value="Unassembled WGS sequence"/>
</dbReference>
<organism evidence="2 3">
    <name type="scientific">Arenibacter algicola</name>
    <dbReference type="NCBI Taxonomy" id="616991"/>
    <lineage>
        <taxon>Bacteria</taxon>
        <taxon>Pseudomonadati</taxon>
        <taxon>Bacteroidota</taxon>
        <taxon>Flavobacteriia</taxon>
        <taxon>Flavobacteriales</taxon>
        <taxon>Flavobacteriaceae</taxon>
        <taxon>Arenibacter</taxon>
    </lineage>
</organism>
<comment type="caution">
    <text evidence="2">The sequence shown here is derived from an EMBL/GenBank/DDBJ whole genome shotgun (WGS) entry which is preliminary data.</text>
</comment>
<sequence length="162" mass="18810">MSISCKNEKKNEAPNLKSDADLKTDTELKGDTINVYNELANTENKKTLTISEYNTDNSKIKNIERPEKSIFRNLEIDTTKLFDIWTQDPNGPHADFWLTKDSFYVVDYDGDGAMPYILDKNEITIFYNDFIQKGIITSTKNDTLKILWTDIEVETEYVKFEN</sequence>
<reference evidence="2 3" key="1">
    <citation type="submission" date="2019-06" db="EMBL/GenBank/DDBJ databases">
        <title>A large-scale integrated study on North Sea by COGITO (Coastal Microbe Genomic &amp; Taxonomic Observatory).</title>
        <authorList>
            <person name="Teeling H."/>
        </authorList>
    </citation>
    <scope>NUCLEOTIDE SEQUENCE [LARGE SCALE GENOMIC DNA]</scope>
    <source>
        <strain evidence="2 3">MAR_2009_79</strain>
    </source>
</reference>
<name>A0ABY3A8I0_9FLAO</name>
<evidence type="ECO:0000256" key="1">
    <source>
        <dbReference type="SAM" id="MobiDB-lite"/>
    </source>
</evidence>
<evidence type="ECO:0000313" key="2">
    <source>
        <dbReference type="EMBL" id="TQO37032.1"/>
    </source>
</evidence>
<gene>
    <name evidence="2" type="ORF">GQ41_1623</name>
</gene>
<accession>A0ABY3A8I0</accession>